<organism evidence="1 2">
    <name type="scientific">Gracilariopsis chorda</name>
    <dbReference type="NCBI Taxonomy" id="448386"/>
    <lineage>
        <taxon>Eukaryota</taxon>
        <taxon>Rhodophyta</taxon>
        <taxon>Florideophyceae</taxon>
        <taxon>Rhodymeniophycidae</taxon>
        <taxon>Gracilariales</taxon>
        <taxon>Gracilariaceae</taxon>
        <taxon>Gracilariopsis</taxon>
    </lineage>
</organism>
<accession>A0A2V3IBE8</accession>
<keyword evidence="2" id="KW-1185">Reference proteome</keyword>
<dbReference type="EMBL" id="NBIV01001074">
    <property type="protein sequence ID" value="PXF39401.1"/>
    <property type="molecule type" value="Genomic_DNA"/>
</dbReference>
<evidence type="ECO:0000313" key="1">
    <source>
        <dbReference type="EMBL" id="PXF39401.1"/>
    </source>
</evidence>
<gene>
    <name evidence="1" type="ORF">BWQ96_10913</name>
</gene>
<name>A0A2V3IBE8_9FLOR</name>
<protein>
    <submittedName>
        <fullName evidence="1">Uncharacterized protein</fullName>
    </submittedName>
</protein>
<evidence type="ECO:0000313" key="2">
    <source>
        <dbReference type="Proteomes" id="UP000247409"/>
    </source>
</evidence>
<proteinExistence type="predicted"/>
<dbReference type="AlphaFoldDB" id="A0A2V3IBE8"/>
<comment type="caution">
    <text evidence="1">The sequence shown here is derived from an EMBL/GenBank/DDBJ whole genome shotgun (WGS) entry which is preliminary data.</text>
</comment>
<dbReference type="Proteomes" id="UP000247409">
    <property type="component" value="Unassembled WGS sequence"/>
</dbReference>
<sequence length="120" mass="13688">MDAYPYPFKGTEPPPKHLSGMTFYGMYAWDLKLMRPRGLPGLLLVQQGRPVQAAEVRSALQRLPEELARRHSPPEADGYLPYRATQSVENRSAARLRSYNAKRTEDGWLRFYPSPTAHEG</sequence>
<reference evidence="1 2" key="1">
    <citation type="journal article" date="2018" name="Mol. Biol. Evol.">
        <title>Analysis of the draft genome of the red seaweed Gracilariopsis chorda provides insights into genome size evolution in Rhodophyta.</title>
        <authorList>
            <person name="Lee J."/>
            <person name="Yang E.C."/>
            <person name="Graf L."/>
            <person name="Yang J.H."/>
            <person name="Qiu H."/>
            <person name="Zel Zion U."/>
            <person name="Chan C.X."/>
            <person name="Stephens T.G."/>
            <person name="Weber A.P.M."/>
            <person name="Boo G.H."/>
            <person name="Boo S.M."/>
            <person name="Kim K.M."/>
            <person name="Shin Y."/>
            <person name="Jung M."/>
            <person name="Lee S.J."/>
            <person name="Yim H.S."/>
            <person name="Lee J.H."/>
            <person name="Bhattacharya D."/>
            <person name="Yoon H.S."/>
        </authorList>
    </citation>
    <scope>NUCLEOTIDE SEQUENCE [LARGE SCALE GENOMIC DNA]</scope>
    <source>
        <strain evidence="1 2">SKKU-2015</strain>
        <tissue evidence="1">Whole body</tissue>
    </source>
</reference>